<evidence type="ECO:0000256" key="2">
    <source>
        <dbReference type="ARBA" id="ARBA00023043"/>
    </source>
</evidence>
<dbReference type="PROSITE" id="PS50297">
    <property type="entry name" value="ANK_REP_REGION"/>
    <property type="match status" value="4"/>
</dbReference>
<gene>
    <name evidence="5" type="ORF">PPAR1163_LOCUS9248</name>
</gene>
<feature type="compositionally biased region" description="Low complexity" evidence="4">
    <location>
        <begin position="504"/>
        <end position="513"/>
    </location>
</feature>
<protein>
    <recommendedName>
        <fullName evidence="6">C2H2-type domain-containing protein</fullName>
    </recommendedName>
</protein>
<dbReference type="PANTHER" id="PTHR24173">
    <property type="entry name" value="ANKYRIN REPEAT CONTAINING"/>
    <property type="match status" value="1"/>
</dbReference>
<keyword evidence="1" id="KW-0677">Repeat</keyword>
<dbReference type="Pfam" id="PF13637">
    <property type="entry name" value="Ank_4"/>
    <property type="match status" value="2"/>
</dbReference>
<dbReference type="EMBL" id="HBGJ01014473">
    <property type="protein sequence ID" value="CAD9250887.1"/>
    <property type="molecule type" value="Transcribed_RNA"/>
</dbReference>
<evidence type="ECO:0000313" key="5">
    <source>
        <dbReference type="EMBL" id="CAD9250887.1"/>
    </source>
</evidence>
<dbReference type="SMART" id="SM00248">
    <property type="entry name" value="ANK"/>
    <property type="match status" value="5"/>
</dbReference>
<name>A0A7S1TY08_9STRA</name>
<evidence type="ECO:0000256" key="1">
    <source>
        <dbReference type="ARBA" id="ARBA00022737"/>
    </source>
</evidence>
<feature type="repeat" description="ANK" evidence="3">
    <location>
        <begin position="345"/>
        <end position="369"/>
    </location>
</feature>
<dbReference type="Gene3D" id="1.25.40.20">
    <property type="entry name" value="Ankyrin repeat-containing domain"/>
    <property type="match status" value="2"/>
</dbReference>
<dbReference type="InterPro" id="IPR036770">
    <property type="entry name" value="Ankyrin_rpt-contain_sf"/>
</dbReference>
<dbReference type="SUPFAM" id="SSF48403">
    <property type="entry name" value="Ankyrin repeat"/>
    <property type="match status" value="1"/>
</dbReference>
<evidence type="ECO:0000256" key="4">
    <source>
        <dbReference type="SAM" id="MobiDB-lite"/>
    </source>
</evidence>
<dbReference type="Pfam" id="PF12796">
    <property type="entry name" value="Ank_2"/>
    <property type="match status" value="1"/>
</dbReference>
<feature type="region of interest" description="Disordered" evidence="4">
    <location>
        <begin position="489"/>
        <end position="522"/>
    </location>
</feature>
<reference evidence="5" key="1">
    <citation type="submission" date="2021-01" db="EMBL/GenBank/DDBJ databases">
        <authorList>
            <person name="Corre E."/>
            <person name="Pelletier E."/>
            <person name="Niang G."/>
            <person name="Scheremetjew M."/>
            <person name="Finn R."/>
            <person name="Kale V."/>
            <person name="Holt S."/>
            <person name="Cochrane G."/>
            <person name="Meng A."/>
            <person name="Brown T."/>
            <person name="Cohen L."/>
        </authorList>
    </citation>
    <scope>NUCLEOTIDE SEQUENCE</scope>
    <source>
        <strain evidence="5">CCMP2877</strain>
    </source>
</reference>
<feature type="region of interest" description="Disordered" evidence="4">
    <location>
        <begin position="78"/>
        <end position="101"/>
    </location>
</feature>
<feature type="repeat" description="ANK" evidence="3">
    <location>
        <begin position="312"/>
        <end position="344"/>
    </location>
</feature>
<organism evidence="5">
    <name type="scientific">Phaeomonas parva</name>
    <dbReference type="NCBI Taxonomy" id="124430"/>
    <lineage>
        <taxon>Eukaryota</taxon>
        <taxon>Sar</taxon>
        <taxon>Stramenopiles</taxon>
        <taxon>Ochrophyta</taxon>
        <taxon>Pinguiophyceae</taxon>
        <taxon>Pinguiochrysidales</taxon>
        <taxon>Pinguiochrysidaceae</taxon>
        <taxon>Phaeomonas</taxon>
    </lineage>
</organism>
<feature type="compositionally biased region" description="Basic and acidic residues" evidence="4">
    <location>
        <begin position="489"/>
        <end position="502"/>
    </location>
</feature>
<evidence type="ECO:0008006" key="6">
    <source>
        <dbReference type="Google" id="ProtNLM"/>
    </source>
</evidence>
<dbReference type="InterPro" id="IPR002110">
    <property type="entry name" value="Ankyrin_rpt"/>
</dbReference>
<dbReference type="PROSITE" id="PS50088">
    <property type="entry name" value="ANK_REPEAT"/>
    <property type="match status" value="4"/>
</dbReference>
<feature type="repeat" description="ANK" evidence="3">
    <location>
        <begin position="418"/>
        <end position="440"/>
    </location>
</feature>
<sequence>MAAVAATAAADPLLREVTELVRAAVAKVCPQGLGVLEDPKAAVGFRPAYLSKPGAAVADLECKAPSLIFWRLRAGGKRKRPRSRSPSPGAGPEPSPGASSDLVAISSAQGAASDVDLEGLTERIVEAMDTAIVTRLLAGVHHRDHGSAKGTIVMVSRRANLRAAAAGFLLCGACGRFAKGETGLWWHVMKAHLSSVVDAKETAARASEAIQLYDAAAGRHTWHAASMEPPLAPAEEPRRPLSRTLRAAQTGDLAALRALAAEGQWDANERDRNGATPLLWAAGGGHLGVVRFLVEEAGVDAADLQTGRRGYAGRSALHWACRNGHVGVAAYLVGKGCAKDIATQDGTTPFHFAAWQGRKDVCDFLAHEGTGAGGACDVRHSNSYGCNAALWCAQGVGGADFCAYLHGLGVDFGVANRNGHSAVHKAAQRGAVDVVEWLMEAVVRHGAAHPDPAGNYARFFGADVDGHIPSELAALEGHASLAARLREIERHFDPHGKPEPDARPAGPEEASAEPGGGTDAID</sequence>
<feature type="repeat" description="ANK" evidence="3">
    <location>
        <begin position="273"/>
        <end position="295"/>
    </location>
</feature>
<proteinExistence type="predicted"/>
<accession>A0A7S1TY08</accession>
<dbReference type="AlphaFoldDB" id="A0A7S1TY08"/>
<dbReference type="PANTHER" id="PTHR24173:SF74">
    <property type="entry name" value="ANKYRIN REPEAT DOMAIN-CONTAINING PROTEIN 16"/>
    <property type="match status" value="1"/>
</dbReference>
<evidence type="ECO:0000256" key="3">
    <source>
        <dbReference type="PROSITE-ProRule" id="PRU00023"/>
    </source>
</evidence>
<keyword evidence="2 3" id="KW-0040">ANK repeat</keyword>